<dbReference type="InterPro" id="IPR023271">
    <property type="entry name" value="Aquaporin-like"/>
</dbReference>
<dbReference type="Gene3D" id="1.20.1080.10">
    <property type="entry name" value="Glycerol uptake facilitator protein"/>
    <property type="match status" value="1"/>
</dbReference>
<dbReference type="PANTHER" id="PTHR45665:SF9">
    <property type="entry name" value="AQUAPORIN-8"/>
    <property type="match status" value="1"/>
</dbReference>
<dbReference type="GO" id="GO:0019755">
    <property type="term" value="P:one-carbon compound transport"/>
    <property type="evidence" value="ECO:0007669"/>
    <property type="project" value="UniProtKB-ARBA"/>
</dbReference>
<organism evidence="8">
    <name type="scientific">viral metagenome</name>
    <dbReference type="NCBI Taxonomy" id="1070528"/>
    <lineage>
        <taxon>unclassified sequences</taxon>
        <taxon>metagenomes</taxon>
        <taxon>organismal metagenomes</taxon>
    </lineage>
</organism>
<dbReference type="GO" id="GO:0012505">
    <property type="term" value="C:endomembrane system"/>
    <property type="evidence" value="ECO:0007669"/>
    <property type="project" value="UniProtKB-SubCell"/>
</dbReference>
<dbReference type="SUPFAM" id="SSF81338">
    <property type="entry name" value="Aquaporin-like"/>
    <property type="match status" value="1"/>
</dbReference>
<evidence type="ECO:0000256" key="4">
    <source>
        <dbReference type="ARBA" id="ARBA00022737"/>
    </source>
</evidence>
<reference evidence="8" key="1">
    <citation type="journal article" date="2020" name="Nature">
        <title>Giant virus diversity and host interactions through global metagenomics.</title>
        <authorList>
            <person name="Schulz F."/>
            <person name="Roux S."/>
            <person name="Paez-Espino D."/>
            <person name="Jungbluth S."/>
            <person name="Walsh D.A."/>
            <person name="Denef V.J."/>
            <person name="McMahon K.D."/>
            <person name="Konstantinidis K.T."/>
            <person name="Eloe-Fadrosh E.A."/>
            <person name="Kyrpides N.C."/>
            <person name="Woyke T."/>
        </authorList>
    </citation>
    <scope>NUCLEOTIDE SEQUENCE</scope>
    <source>
        <strain evidence="8">GVMAG-M-3300024261-37</strain>
    </source>
</reference>
<dbReference type="PANTHER" id="PTHR45665">
    <property type="entry name" value="AQUAPORIN-8"/>
    <property type="match status" value="1"/>
</dbReference>
<evidence type="ECO:0008006" key="9">
    <source>
        <dbReference type="Google" id="ProtNLM"/>
    </source>
</evidence>
<evidence type="ECO:0000256" key="6">
    <source>
        <dbReference type="ARBA" id="ARBA00023136"/>
    </source>
</evidence>
<keyword evidence="4" id="KW-0677">Repeat</keyword>
<protein>
    <recommendedName>
        <fullName evidence="9">Major intrinsic protein</fullName>
    </recommendedName>
</protein>
<name>A0A6C0IQN2_9ZZZZ</name>
<evidence type="ECO:0000256" key="7">
    <source>
        <dbReference type="SAM" id="Phobius"/>
    </source>
</evidence>
<feature type="transmembrane region" description="Helical" evidence="7">
    <location>
        <begin position="66"/>
        <end position="84"/>
    </location>
</feature>
<keyword evidence="2" id="KW-0813">Transport</keyword>
<dbReference type="Pfam" id="PF00230">
    <property type="entry name" value="MIP"/>
    <property type="match status" value="1"/>
</dbReference>
<dbReference type="InterPro" id="IPR000425">
    <property type="entry name" value="MIP"/>
</dbReference>
<keyword evidence="5 7" id="KW-1133">Transmembrane helix</keyword>
<evidence type="ECO:0000256" key="5">
    <source>
        <dbReference type="ARBA" id="ARBA00022989"/>
    </source>
</evidence>
<feature type="transmembrane region" description="Helical" evidence="7">
    <location>
        <begin position="12"/>
        <end position="38"/>
    </location>
</feature>
<evidence type="ECO:0000256" key="1">
    <source>
        <dbReference type="ARBA" id="ARBA00004127"/>
    </source>
</evidence>
<dbReference type="InterPro" id="IPR034294">
    <property type="entry name" value="Aquaporin_transptr"/>
</dbReference>
<keyword evidence="3 7" id="KW-0812">Transmembrane</keyword>
<evidence type="ECO:0000313" key="8">
    <source>
        <dbReference type="EMBL" id="QHT94890.1"/>
    </source>
</evidence>
<keyword evidence="6 7" id="KW-0472">Membrane</keyword>
<dbReference type="AlphaFoldDB" id="A0A6C0IQN2"/>
<proteinExistence type="predicted"/>
<dbReference type="GO" id="GO:0005737">
    <property type="term" value="C:cytoplasm"/>
    <property type="evidence" value="ECO:0007669"/>
    <property type="project" value="UniProtKB-ARBA"/>
</dbReference>
<evidence type="ECO:0000256" key="2">
    <source>
        <dbReference type="ARBA" id="ARBA00022448"/>
    </source>
</evidence>
<accession>A0A6C0IQN2</accession>
<sequence length="88" mass="9133">MFNYTVEFLGTMGLILAILITAGNPVMIGAALAGLVAIGGSLSGAHFNPAVSVMALVKGDLSQSDFLGYILAQILGGLFALEIFKRFL</sequence>
<dbReference type="GO" id="GO:0016020">
    <property type="term" value="C:membrane"/>
    <property type="evidence" value="ECO:0007669"/>
    <property type="project" value="InterPro"/>
</dbReference>
<dbReference type="EMBL" id="MN740232">
    <property type="protein sequence ID" value="QHT94890.1"/>
    <property type="molecule type" value="Genomic_DNA"/>
</dbReference>
<dbReference type="GO" id="GO:0015250">
    <property type="term" value="F:water channel activity"/>
    <property type="evidence" value="ECO:0007669"/>
    <property type="project" value="TreeGrafter"/>
</dbReference>
<comment type="subcellular location">
    <subcellularLocation>
        <location evidence="1">Endomembrane system</location>
        <topology evidence="1">Multi-pass membrane protein</topology>
    </subcellularLocation>
</comment>
<evidence type="ECO:0000256" key="3">
    <source>
        <dbReference type="ARBA" id="ARBA00022692"/>
    </source>
</evidence>